<accession>A0AAN8XC01</accession>
<feature type="domain" description="Enoyl reductase (ER)" evidence="8">
    <location>
        <begin position="15"/>
        <end position="263"/>
    </location>
</feature>
<dbReference type="FunFam" id="3.40.50.720:FF:000121">
    <property type="entry name" value="Prostaglandin reductase 2"/>
    <property type="match status" value="1"/>
</dbReference>
<gene>
    <name evidence="9" type="primary">PTGR1</name>
    <name evidence="9" type="ORF">SK128_028121</name>
</gene>
<dbReference type="SUPFAM" id="SSF50129">
    <property type="entry name" value="GroES-like"/>
    <property type="match status" value="1"/>
</dbReference>
<proteinExistence type="inferred from homology"/>
<evidence type="ECO:0000256" key="1">
    <source>
        <dbReference type="ARBA" id="ARBA00010460"/>
    </source>
</evidence>
<evidence type="ECO:0000256" key="3">
    <source>
        <dbReference type="ARBA" id="ARBA00023002"/>
    </source>
</evidence>
<dbReference type="Pfam" id="PF16884">
    <property type="entry name" value="ADH_N_2"/>
    <property type="match status" value="1"/>
</dbReference>
<evidence type="ECO:0000313" key="10">
    <source>
        <dbReference type="Proteomes" id="UP001381693"/>
    </source>
</evidence>
<dbReference type="Gene3D" id="3.40.50.720">
    <property type="entry name" value="NAD(P)-binding Rossmann-like Domain"/>
    <property type="match status" value="1"/>
</dbReference>
<reference evidence="9 10" key="1">
    <citation type="submission" date="2023-11" db="EMBL/GenBank/DDBJ databases">
        <title>Halocaridina rubra genome assembly.</title>
        <authorList>
            <person name="Smith C."/>
        </authorList>
    </citation>
    <scope>NUCLEOTIDE SEQUENCE [LARGE SCALE GENOMIC DNA]</scope>
    <source>
        <strain evidence="9">EP-1</strain>
        <tissue evidence="9">Whole</tissue>
    </source>
</reference>
<comment type="similarity">
    <text evidence="1">Belongs to the NADP-dependent oxidoreductase L4BD family.</text>
</comment>
<keyword evidence="10" id="KW-1185">Reference proteome</keyword>
<evidence type="ECO:0000256" key="4">
    <source>
        <dbReference type="ARBA" id="ARBA00033119"/>
    </source>
</evidence>
<comment type="catalytic activity">
    <reaction evidence="7">
        <text>13,14-dihydro-15-oxo-prostaglandin E1 + NADP(+) = 15-oxoprostaglandin E1 + NADPH + H(+)</text>
        <dbReference type="Rhea" id="RHEA:50584"/>
        <dbReference type="ChEBI" id="CHEBI:15378"/>
        <dbReference type="ChEBI" id="CHEBI:57401"/>
        <dbReference type="ChEBI" id="CHEBI:57783"/>
        <dbReference type="ChEBI" id="CHEBI:58349"/>
        <dbReference type="ChEBI" id="CHEBI:133408"/>
    </reaction>
    <physiologicalReaction direction="right-to-left" evidence="7">
        <dbReference type="Rhea" id="RHEA:50586"/>
    </physiologicalReaction>
</comment>
<dbReference type="InterPro" id="IPR013149">
    <property type="entry name" value="ADH-like_C"/>
</dbReference>
<dbReference type="InterPro" id="IPR041694">
    <property type="entry name" value="ADH_N_2"/>
</dbReference>
<dbReference type="EMBL" id="JAXCGZ010009844">
    <property type="protein sequence ID" value="KAK7076115.1"/>
    <property type="molecule type" value="Genomic_DNA"/>
</dbReference>
<dbReference type="SUPFAM" id="SSF51735">
    <property type="entry name" value="NAD(P)-binding Rossmann-fold domains"/>
    <property type="match status" value="1"/>
</dbReference>
<sequence>MVLAKAWYLTKRPSGVPSKDDFTCKEEELPPCGDGDVIVESEFLSVDPYMRYRARQIPLDTVMVGTTVCRVTESRNRDWPVGTYLTSSTGWRTHTLIKKETLEDKSFFSGVTPMPDMKHLSKSLAIGAIGMPGNTAYFGFLEICQPKAGETVLVNAAAGAVGSLVIQIAKLKGCKVIAFAGSDEKVTYCKEIGADHAFNYKTVNIGEALANAAPEKINCYFDNVGGQFTAEALPHMADFGRVSICGAISTYNDESKDIGKVSMN</sequence>
<evidence type="ECO:0000256" key="6">
    <source>
        <dbReference type="ARBA" id="ARBA00048290"/>
    </source>
</evidence>
<dbReference type="Pfam" id="PF00107">
    <property type="entry name" value="ADH_zinc_N"/>
    <property type="match status" value="1"/>
</dbReference>
<dbReference type="PANTHER" id="PTHR43205:SF7">
    <property type="entry name" value="PROSTAGLANDIN REDUCTASE 1"/>
    <property type="match status" value="1"/>
</dbReference>
<evidence type="ECO:0000259" key="8">
    <source>
        <dbReference type="SMART" id="SM00829"/>
    </source>
</evidence>
<dbReference type="Proteomes" id="UP001381693">
    <property type="component" value="Unassembled WGS sequence"/>
</dbReference>
<comment type="catalytic activity">
    <reaction evidence="6">
        <text>13,14-dihydro-15-oxo-PGF2alpha + NADP(+) = 15-oxoprostaglandin F2alpha + NADPH + H(+)</text>
        <dbReference type="Rhea" id="RHEA:50588"/>
        <dbReference type="ChEBI" id="CHEBI:15378"/>
        <dbReference type="ChEBI" id="CHEBI:57783"/>
        <dbReference type="ChEBI" id="CHEBI:58349"/>
        <dbReference type="ChEBI" id="CHEBI:133374"/>
        <dbReference type="ChEBI" id="CHEBI:133409"/>
    </reaction>
    <physiologicalReaction direction="right-to-left" evidence="6">
        <dbReference type="Rhea" id="RHEA:50590"/>
    </physiologicalReaction>
</comment>
<keyword evidence="3" id="KW-0560">Oxidoreductase</keyword>
<dbReference type="SMART" id="SM00829">
    <property type="entry name" value="PKS_ER"/>
    <property type="match status" value="1"/>
</dbReference>
<feature type="non-terminal residue" evidence="9">
    <location>
        <position position="264"/>
    </location>
</feature>
<dbReference type="GO" id="GO:0047522">
    <property type="term" value="F:15-oxoprostaglandin 13-reductase [NAD(P)+] activity"/>
    <property type="evidence" value="ECO:0007669"/>
    <property type="project" value="UniProtKB-EC"/>
</dbReference>
<comment type="caution">
    <text evidence="9">The sequence shown here is derived from an EMBL/GenBank/DDBJ whole genome shotgun (WGS) entry which is preliminary data.</text>
</comment>
<dbReference type="InterPro" id="IPR020843">
    <property type="entry name" value="ER"/>
</dbReference>
<dbReference type="InterPro" id="IPR036291">
    <property type="entry name" value="NAD(P)-bd_dom_sf"/>
</dbReference>
<evidence type="ECO:0000256" key="2">
    <source>
        <dbReference type="ARBA" id="ARBA00011981"/>
    </source>
</evidence>
<dbReference type="AlphaFoldDB" id="A0AAN8XC01"/>
<dbReference type="InterPro" id="IPR045010">
    <property type="entry name" value="MDR_fam"/>
</dbReference>
<dbReference type="Gene3D" id="3.90.180.10">
    <property type="entry name" value="Medium-chain alcohol dehydrogenases, catalytic domain"/>
    <property type="match status" value="1"/>
</dbReference>
<dbReference type="EC" id="1.3.1.48" evidence="2"/>
<organism evidence="9 10">
    <name type="scientific">Halocaridina rubra</name>
    <name type="common">Hawaiian red shrimp</name>
    <dbReference type="NCBI Taxonomy" id="373956"/>
    <lineage>
        <taxon>Eukaryota</taxon>
        <taxon>Metazoa</taxon>
        <taxon>Ecdysozoa</taxon>
        <taxon>Arthropoda</taxon>
        <taxon>Crustacea</taxon>
        <taxon>Multicrustacea</taxon>
        <taxon>Malacostraca</taxon>
        <taxon>Eumalacostraca</taxon>
        <taxon>Eucarida</taxon>
        <taxon>Decapoda</taxon>
        <taxon>Pleocyemata</taxon>
        <taxon>Caridea</taxon>
        <taxon>Atyoidea</taxon>
        <taxon>Atyidae</taxon>
        <taxon>Halocaridina</taxon>
    </lineage>
</organism>
<dbReference type="GO" id="GO:0006693">
    <property type="term" value="P:prostaglandin metabolic process"/>
    <property type="evidence" value="ECO:0007669"/>
    <property type="project" value="TreeGrafter"/>
</dbReference>
<name>A0AAN8XC01_HALRR</name>
<evidence type="ECO:0000313" key="9">
    <source>
        <dbReference type="EMBL" id="KAK7076115.1"/>
    </source>
</evidence>
<protein>
    <recommendedName>
        <fullName evidence="4">15-oxoprostaglandin 13-reductase</fullName>
        <ecNumber evidence="2">1.3.1.48</ecNumber>
    </recommendedName>
    <alternativeName>
        <fullName evidence="4">15-oxoprostaglandin 13-reductase</fullName>
    </alternativeName>
</protein>
<dbReference type="InterPro" id="IPR011032">
    <property type="entry name" value="GroES-like_sf"/>
</dbReference>
<dbReference type="PANTHER" id="PTHR43205">
    <property type="entry name" value="PROSTAGLANDIN REDUCTASE"/>
    <property type="match status" value="1"/>
</dbReference>
<comment type="catalytic activity">
    <reaction evidence="5">
        <text>13,14-dihydro-15-oxo-prostaglandin F1alpha + NADP(+) = 15-oxoprostaglandin F1alpha + NADPH + H(+)</text>
        <dbReference type="Rhea" id="RHEA:50592"/>
        <dbReference type="ChEBI" id="CHEBI:15378"/>
        <dbReference type="ChEBI" id="CHEBI:57783"/>
        <dbReference type="ChEBI" id="CHEBI:58349"/>
        <dbReference type="ChEBI" id="CHEBI:79072"/>
        <dbReference type="ChEBI" id="CHEBI:133411"/>
    </reaction>
    <physiologicalReaction direction="right-to-left" evidence="5">
        <dbReference type="Rhea" id="RHEA:50594"/>
    </physiologicalReaction>
</comment>
<evidence type="ECO:0000256" key="5">
    <source>
        <dbReference type="ARBA" id="ARBA00047878"/>
    </source>
</evidence>
<evidence type="ECO:0000256" key="7">
    <source>
        <dbReference type="ARBA" id="ARBA00049070"/>
    </source>
</evidence>